<dbReference type="PROSITE" id="PS51257">
    <property type="entry name" value="PROKAR_LIPOPROTEIN"/>
    <property type="match status" value="1"/>
</dbReference>
<evidence type="ECO:0000256" key="1">
    <source>
        <dbReference type="SAM" id="SignalP"/>
    </source>
</evidence>
<dbReference type="OrthoDB" id="657291at2"/>
<accession>A0A1N6Y340</accession>
<keyword evidence="1" id="KW-0732">Signal</keyword>
<dbReference type="Proteomes" id="UP000185924">
    <property type="component" value="Unassembled WGS sequence"/>
</dbReference>
<evidence type="ECO:0000313" key="3">
    <source>
        <dbReference type="Proteomes" id="UP000185924"/>
    </source>
</evidence>
<proteinExistence type="predicted"/>
<dbReference type="AlphaFoldDB" id="A0A1N6Y340"/>
<dbReference type="EMBL" id="FTNM01000003">
    <property type="protein sequence ID" value="SIR08954.1"/>
    <property type="molecule type" value="Genomic_DNA"/>
</dbReference>
<sequence length="355" mass="41085">MKTLLTLLILLTSSCFAKAQKIDAEAATRYFELTDSLRQGKRVSDELWKNFLSLEGNNQYIQNHAYNEKYLNRFRKDLEVVYMPQHDSLLQQRLKDPRQHYNTYLIHFYKANEPELRDYLQNILNDQDAYLASLYVETYSMLPKRMHTTNPKLTLYFNALGNDAVANHGNVVLTLWGTYVYDREKYGILGGHELHHAVRKQKKYVVAEKDESLVQMLQLLLNEGSPDLIDKHYTMAESVPEDMRYGGYILELGEKQLPKVDEAIREIAAGTKTYSTSELKQQVIGMSGHIPGFYMADVIARNGLKKKLIANIDDPFQFVYLYNKAAKKDKTKPMLFSEETIAYLKQVEASAKRQN</sequence>
<gene>
    <name evidence="2" type="ORF">SAMN05421545_2230</name>
</gene>
<evidence type="ECO:0008006" key="4">
    <source>
        <dbReference type="Google" id="ProtNLM"/>
    </source>
</evidence>
<dbReference type="RefSeq" id="WP_076422168.1">
    <property type="nucleotide sequence ID" value="NZ_FTNM01000003.1"/>
</dbReference>
<feature type="signal peptide" evidence="1">
    <location>
        <begin position="1"/>
        <end position="19"/>
    </location>
</feature>
<protein>
    <recommendedName>
        <fullName evidence="4">Peptidase family M48</fullName>
    </recommendedName>
</protein>
<dbReference type="Pfam" id="PF18958">
    <property type="entry name" value="DUF5700"/>
    <property type="match status" value="1"/>
</dbReference>
<evidence type="ECO:0000313" key="2">
    <source>
        <dbReference type="EMBL" id="SIR08954.1"/>
    </source>
</evidence>
<reference evidence="3" key="1">
    <citation type="submission" date="2017-01" db="EMBL/GenBank/DDBJ databases">
        <authorList>
            <person name="Varghese N."/>
            <person name="Submissions S."/>
        </authorList>
    </citation>
    <scope>NUCLEOTIDE SEQUENCE [LARGE SCALE GENOMIC DNA]</scope>
    <source>
        <strain evidence="3">DM9</strain>
    </source>
</reference>
<name>A0A1N6Y340_9BACT</name>
<dbReference type="InterPro" id="IPR043754">
    <property type="entry name" value="DUF5700"/>
</dbReference>
<feature type="chain" id="PRO_5012862455" description="Peptidase family M48" evidence="1">
    <location>
        <begin position="20"/>
        <end position="355"/>
    </location>
</feature>
<keyword evidence="3" id="KW-1185">Reference proteome</keyword>
<dbReference type="STRING" id="1077936.SAMN05421545_2230"/>
<organism evidence="2 3">
    <name type="scientific">Pontibacter lucknowensis</name>
    <dbReference type="NCBI Taxonomy" id="1077936"/>
    <lineage>
        <taxon>Bacteria</taxon>
        <taxon>Pseudomonadati</taxon>
        <taxon>Bacteroidota</taxon>
        <taxon>Cytophagia</taxon>
        <taxon>Cytophagales</taxon>
        <taxon>Hymenobacteraceae</taxon>
        <taxon>Pontibacter</taxon>
    </lineage>
</organism>